<evidence type="ECO:0000313" key="3">
    <source>
        <dbReference type="Proteomes" id="UP000635477"/>
    </source>
</evidence>
<organism evidence="2 3">
    <name type="scientific">Fusarium zealandicum</name>
    <dbReference type="NCBI Taxonomy" id="1053134"/>
    <lineage>
        <taxon>Eukaryota</taxon>
        <taxon>Fungi</taxon>
        <taxon>Dikarya</taxon>
        <taxon>Ascomycota</taxon>
        <taxon>Pezizomycotina</taxon>
        <taxon>Sordariomycetes</taxon>
        <taxon>Hypocreomycetidae</taxon>
        <taxon>Hypocreales</taxon>
        <taxon>Nectriaceae</taxon>
        <taxon>Fusarium</taxon>
        <taxon>Fusarium staphyleae species complex</taxon>
    </lineage>
</organism>
<evidence type="ECO:0000256" key="1">
    <source>
        <dbReference type="SAM" id="MobiDB-lite"/>
    </source>
</evidence>
<dbReference type="Proteomes" id="UP000635477">
    <property type="component" value="Unassembled WGS sequence"/>
</dbReference>
<reference evidence="2" key="1">
    <citation type="journal article" date="2020" name="BMC Genomics">
        <title>Correction to: Identification and distribution of gene clusters required for synthesis of sphingolipid metabolism inhibitors in diverse species of the filamentous fungus Fusarium.</title>
        <authorList>
            <person name="Kim H.S."/>
            <person name="Lohmar J.M."/>
            <person name="Busman M."/>
            <person name="Brown D.W."/>
            <person name="Naumann T.A."/>
            <person name="Divon H.H."/>
            <person name="Lysoe E."/>
            <person name="Uhlig S."/>
            <person name="Proctor R.H."/>
        </authorList>
    </citation>
    <scope>NUCLEOTIDE SEQUENCE</scope>
    <source>
        <strain evidence="2">NRRL 22465</strain>
    </source>
</reference>
<proteinExistence type="predicted"/>
<evidence type="ECO:0000313" key="2">
    <source>
        <dbReference type="EMBL" id="KAF4979469.1"/>
    </source>
</evidence>
<name>A0A8H4XKY0_9HYPO</name>
<dbReference type="AlphaFoldDB" id="A0A8H4XKY0"/>
<accession>A0A8H4XKY0</accession>
<feature type="region of interest" description="Disordered" evidence="1">
    <location>
        <begin position="1"/>
        <end position="29"/>
    </location>
</feature>
<feature type="compositionally biased region" description="Pro residues" evidence="1">
    <location>
        <begin position="1"/>
        <end position="10"/>
    </location>
</feature>
<keyword evidence="3" id="KW-1185">Reference proteome</keyword>
<reference evidence="2" key="2">
    <citation type="submission" date="2020-05" db="EMBL/GenBank/DDBJ databases">
        <authorList>
            <person name="Kim H.-S."/>
            <person name="Proctor R.H."/>
            <person name="Brown D.W."/>
        </authorList>
    </citation>
    <scope>NUCLEOTIDE SEQUENCE</scope>
    <source>
        <strain evidence="2">NRRL 22465</strain>
    </source>
</reference>
<dbReference type="EMBL" id="JABEYC010000292">
    <property type="protein sequence ID" value="KAF4979469.1"/>
    <property type="molecule type" value="Genomic_DNA"/>
</dbReference>
<protein>
    <submittedName>
        <fullName evidence="2">Uncharacterized protein</fullName>
    </submittedName>
</protein>
<sequence>MRKSPFPPTASPEDTPHGNSSRPPAERPATEGVLADDYEILCILLFAKVPSSSTKGRLPMRNRFGCSEPTVRLDPRPTPHGLELASALTSTAKLGPVYELLISYCFTQLGMSYDLELFVHLGICSTLLQLAPSARSPETKGTGSCVHSKAYILCFQMALEYPVKASSSMVLVRHPAYDSPSGPLVTSEYRLYRPPIRFL</sequence>
<comment type="caution">
    <text evidence="2">The sequence shown here is derived from an EMBL/GenBank/DDBJ whole genome shotgun (WGS) entry which is preliminary data.</text>
</comment>
<gene>
    <name evidence="2" type="ORF">FZEAL_4328</name>
</gene>